<accession>A0ABT0YL74</accession>
<evidence type="ECO:0000256" key="1">
    <source>
        <dbReference type="SAM" id="Phobius"/>
    </source>
</evidence>
<organism evidence="2 3">
    <name type="scientific">Caldimonas mangrovi</name>
    <dbReference type="NCBI Taxonomy" id="2944811"/>
    <lineage>
        <taxon>Bacteria</taxon>
        <taxon>Pseudomonadati</taxon>
        <taxon>Pseudomonadota</taxon>
        <taxon>Betaproteobacteria</taxon>
        <taxon>Burkholderiales</taxon>
        <taxon>Sphaerotilaceae</taxon>
        <taxon>Caldimonas</taxon>
    </lineage>
</organism>
<name>A0ABT0YL74_9BURK</name>
<dbReference type="EMBL" id="JAMKFE010000004">
    <property type="protein sequence ID" value="MCM5679470.1"/>
    <property type="molecule type" value="Genomic_DNA"/>
</dbReference>
<sequence>MAATMPAEPAAAASETVAAAAAAASAGTPSESLSEAANSAWSEFRASLQERAQLFSLETQRTGLTLVQLVLYAVMAAVLAVTAWLALVGGIGAWLVLHGGMHWSVAVAVLIVLNLVAAAALAWSMRGLVPRLGFPATVRQLQSITQRSHVS</sequence>
<feature type="transmembrane region" description="Helical" evidence="1">
    <location>
        <begin position="69"/>
        <end position="97"/>
    </location>
</feature>
<dbReference type="Proteomes" id="UP001165541">
    <property type="component" value="Unassembled WGS sequence"/>
</dbReference>
<evidence type="ECO:0000313" key="2">
    <source>
        <dbReference type="EMBL" id="MCM5679470.1"/>
    </source>
</evidence>
<keyword evidence="1" id="KW-0812">Transmembrane</keyword>
<protein>
    <submittedName>
        <fullName evidence="2">Phage holin family protein</fullName>
    </submittedName>
</protein>
<keyword evidence="1" id="KW-1133">Transmembrane helix</keyword>
<feature type="transmembrane region" description="Helical" evidence="1">
    <location>
        <begin position="103"/>
        <end position="123"/>
    </location>
</feature>
<evidence type="ECO:0000313" key="3">
    <source>
        <dbReference type="Proteomes" id="UP001165541"/>
    </source>
</evidence>
<dbReference type="InterPro" id="IPR009937">
    <property type="entry name" value="Phage_holin_3_6"/>
</dbReference>
<gene>
    <name evidence="2" type="ORF">M8A51_07995</name>
</gene>
<keyword evidence="1" id="KW-0472">Membrane</keyword>
<keyword evidence="3" id="KW-1185">Reference proteome</keyword>
<comment type="caution">
    <text evidence="2">The sequence shown here is derived from an EMBL/GenBank/DDBJ whole genome shotgun (WGS) entry which is preliminary data.</text>
</comment>
<dbReference type="Pfam" id="PF07332">
    <property type="entry name" value="Phage_holin_3_6"/>
    <property type="match status" value="1"/>
</dbReference>
<reference evidence="2" key="1">
    <citation type="submission" date="2022-05" db="EMBL/GenBank/DDBJ databases">
        <title>Schlegelella sp. nov., isolated from mangrove soil.</title>
        <authorList>
            <person name="Liu Y."/>
            <person name="Ge X."/>
            <person name="Liu W."/>
        </authorList>
    </citation>
    <scope>NUCLEOTIDE SEQUENCE</scope>
    <source>
        <strain evidence="2">S2-27</strain>
    </source>
</reference>
<proteinExistence type="predicted"/>